<gene>
    <name evidence="1" type="ORF">SAMN04488096_1187</name>
</gene>
<sequence length="191" mass="21217">SASFGFLAGLVSGGQLSASKCPTFHTRDRWQTFEKRNPNLKKLLTFLLSLTLILTSSCGNKKSESKKWTESDLNCGKAEITKVVGNNEYFGGGKDIIVECKVEFDNSEFESELIIDVSLIGEAYCPFKVGDIVVAKFLKTNRQKTVEMYLFESINGRTGFKWKAPYTMSDACQGKFPKGFSYKALSAKGKL</sequence>
<keyword evidence="2" id="KW-1185">Reference proteome</keyword>
<dbReference type="OrthoDB" id="9839716at2"/>
<protein>
    <submittedName>
        <fullName evidence="1">Uncharacterized protein</fullName>
    </submittedName>
</protein>
<proteinExistence type="predicted"/>
<reference evidence="1 2" key="1">
    <citation type="submission" date="2016-11" db="EMBL/GenBank/DDBJ databases">
        <authorList>
            <person name="Jaros S."/>
            <person name="Januszkiewicz K."/>
            <person name="Wedrychowicz H."/>
        </authorList>
    </citation>
    <scope>NUCLEOTIDE SEQUENCE [LARGE SCALE GENOMIC DNA]</scope>
    <source>
        <strain evidence="1 2">DSM 21425</strain>
    </source>
</reference>
<dbReference type="Proteomes" id="UP000184225">
    <property type="component" value="Unassembled WGS sequence"/>
</dbReference>
<dbReference type="AlphaFoldDB" id="A0A1M6HR21"/>
<accession>A0A1M6HR21</accession>
<evidence type="ECO:0000313" key="2">
    <source>
        <dbReference type="Proteomes" id="UP000184225"/>
    </source>
</evidence>
<name>A0A1M6HR21_9FLAO</name>
<feature type="non-terminal residue" evidence="1">
    <location>
        <position position="1"/>
    </location>
</feature>
<evidence type="ECO:0000313" key="1">
    <source>
        <dbReference type="EMBL" id="SHJ24583.1"/>
    </source>
</evidence>
<dbReference type="EMBL" id="FQYY01000018">
    <property type="protein sequence ID" value="SHJ24583.1"/>
    <property type="molecule type" value="Genomic_DNA"/>
</dbReference>
<dbReference type="RefSeq" id="WP_159432725.1">
    <property type="nucleotide sequence ID" value="NZ_FQYY01000018.1"/>
</dbReference>
<organism evidence="1 2">
    <name type="scientific">Mesonia phycicola</name>
    <dbReference type="NCBI Taxonomy" id="579105"/>
    <lineage>
        <taxon>Bacteria</taxon>
        <taxon>Pseudomonadati</taxon>
        <taxon>Bacteroidota</taxon>
        <taxon>Flavobacteriia</taxon>
        <taxon>Flavobacteriales</taxon>
        <taxon>Flavobacteriaceae</taxon>
        <taxon>Mesonia</taxon>
    </lineage>
</organism>